<dbReference type="PANTHER" id="PTHR32487:SF0">
    <property type="entry name" value="3-OXO-DELTA(4,5)-STEROID 5-BETA-REDUCTASE"/>
    <property type="match status" value="1"/>
</dbReference>
<evidence type="ECO:0000259" key="2">
    <source>
        <dbReference type="Pfam" id="PF01370"/>
    </source>
</evidence>
<name>A0A917F4J8_9ACTN</name>
<protein>
    <submittedName>
        <fullName evidence="3">NAD dependent epimerase/dehydratase</fullName>
    </submittedName>
</protein>
<sequence length="378" mass="41366">MRASRSGPSSVDGMDTHSAPPSGGTALVVGATGISGAALCRRLVADGWRVLGLSRRSPSSVEGVEPVLADLTDAEALADSLASYAPTHVFLCAWARQETEEQNIEVNAGIVRDVLAAVRPAGSVRHVALVTGLKHYLGPFEAYGKGEMPDTPFHEDEERLPYPNFYYAQEDEVLAASERDGFTWSVHRAHTMVGRAVGNAMNMAQTLAAYAAICRETGRPFTFPGSQTQWDGLTDVTDADLLADQLAWAATEPAAADTAFNTANGDVFRWRWLWPRLAERLGVEWEGYADAPRPLEEQMVDAAEVWSVIARREGLVADDVDRVASWWHTDADLGREMECLTDQTRSRERGWTGYRSTLASFLDTVDALEAERVVPQVR</sequence>
<dbReference type="Gene3D" id="3.40.50.720">
    <property type="entry name" value="NAD(P)-binding Rossmann-like Domain"/>
    <property type="match status" value="1"/>
</dbReference>
<comment type="caution">
    <text evidence="3">The sequence shown here is derived from an EMBL/GenBank/DDBJ whole genome shotgun (WGS) entry which is preliminary data.</text>
</comment>
<dbReference type="CDD" id="cd08948">
    <property type="entry name" value="5beta-POR_like_SDR_a"/>
    <property type="match status" value="1"/>
</dbReference>
<reference evidence="3" key="1">
    <citation type="journal article" date="2014" name="Int. J. Syst. Evol. Microbiol.">
        <title>Complete genome sequence of Corynebacterium casei LMG S-19264T (=DSM 44701T), isolated from a smear-ripened cheese.</title>
        <authorList>
            <consortium name="US DOE Joint Genome Institute (JGI-PGF)"/>
            <person name="Walter F."/>
            <person name="Albersmeier A."/>
            <person name="Kalinowski J."/>
            <person name="Ruckert C."/>
        </authorList>
    </citation>
    <scope>NUCLEOTIDE SEQUENCE</scope>
    <source>
        <strain evidence="3">CGMCC 1.16067</strain>
    </source>
</reference>
<evidence type="ECO:0000313" key="3">
    <source>
        <dbReference type="EMBL" id="GGF49885.1"/>
    </source>
</evidence>
<keyword evidence="4" id="KW-1185">Reference proteome</keyword>
<proteinExistence type="predicted"/>
<dbReference type="InterPro" id="IPR055222">
    <property type="entry name" value="PRISE-like_Rossmann-fold"/>
</dbReference>
<organism evidence="3 4">
    <name type="scientific">Marmoricola endophyticus</name>
    <dbReference type="NCBI Taxonomy" id="2040280"/>
    <lineage>
        <taxon>Bacteria</taxon>
        <taxon>Bacillati</taxon>
        <taxon>Actinomycetota</taxon>
        <taxon>Actinomycetes</taxon>
        <taxon>Propionibacteriales</taxon>
        <taxon>Nocardioidaceae</taxon>
        <taxon>Marmoricola</taxon>
    </lineage>
</organism>
<dbReference type="InterPro" id="IPR036291">
    <property type="entry name" value="NAD(P)-bd_dom_sf"/>
</dbReference>
<dbReference type="EMBL" id="BMKQ01000001">
    <property type="protein sequence ID" value="GGF49885.1"/>
    <property type="molecule type" value="Genomic_DNA"/>
</dbReference>
<dbReference type="SUPFAM" id="SSF51735">
    <property type="entry name" value="NAD(P)-binding Rossmann-fold domains"/>
    <property type="match status" value="1"/>
</dbReference>
<evidence type="ECO:0000313" key="4">
    <source>
        <dbReference type="Proteomes" id="UP000649179"/>
    </source>
</evidence>
<reference evidence="3" key="2">
    <citation type="submission" date="2020-09" db="EMBL/GenBank/DDBJ databases">
        <authorList>
            <person name="Sun Q."/>
            <person name="Zhou Y."/>
        </authorList>
    </citation>
    <scope>NUCLEOTIDE SEQUENCE</scope>
    <source>
        <strain evidence="3">CGMCC 1.16067</strain>
    </source>
</reference>
<dbReference type="Pfam" id="PF01370">
    <property type="entry name" value="Epimerase"/>
    <property type="match status" value="1"/>
</dbReference>
<dbReference type="Proteomes" id="UP000649179">
    <property type="component" value="Unassembled WGS sequence"/>
</dbReference>
<gene>
    <name evidence="3" type="ORF">GCM10011519_24850</name>
</gene>
<feature type="domain" description="NAD-dependent epimerase/dehydratase" evidence="2">
    <location>
        <begin position="26"/>
        <end position="256"/>
    </location>
</feature>
<dbReference type="InterPro" id="IPR001509">
    <property type="entry name" value="Epimerase_deHydtase"/>
</dbReference>
<dbReference type="PANTHER" id="PTHR32487">
    <property type="entry name" value="3-OXO-DELTA(4,5)-STEROID 5-BETA-REDUCTASE"/>
    <property type="match status" value="1"/>
</dbReference>
<evidence type="ECO:0000256" key="1">
    <source>
        <dbReference type="SAM" id="MobiDB-lite"/>
    </source>
</evidence>
<accession>A0A917F4J8</accession>
<feature type="region of interest" description="Disordered" evidence="1">
    <location>
        <begin position="1"/>
        <end position="24"/>
    </location>
</feature>
<dbReference type="AlphaFoldDB" id="A0A917F4J8"/>